<feature type="region of interest" description="Disordered" evidence="1">
    <location>
        <begin position="52"/>
        <end position="75"/>
    </location>
</feature>
<organism evidence="2 3">
    <name type="scientific">Neoroseomonas lacus</name>
    <dbReference type="NCBI Taxonomy" id="287609"/>
    <lineage>
        <taxon>Bacteria</taxon>
        <taxon>Pseudomonadati</taxon>
        <taxon>Pseudomonadota</taxon>
        <taxon>Alphaproteobacteria</taxon>
        <taxon>Acetobacterales</taxon>
        <taxon>Acetobacteraceae</taxon>
        <taxon>Neoroseomonas</taxon>
    </lineage>
</organism>
<protein>
    <submittedName>
        <fullName evidence="2">Uncharacterized protein</fullName>
    </submittedName>
</protein>
<evidence type="ECO:0000313" key="2">
    <source>
        <dbReference type="EMBL" id="GGJ02249.1"/>
    </source>
</evidence>
<evidence type="ECO:0000256" key="1">
    <source>
        <dbReference type="SAM" id="MobiDB-lite"/>
    </source>
</evidence>
<proteinExistence type="predicted"/>
<gene>
    <name evidence="2" type="ORF">GCM10011320_06340</name>
</gene>
<dbReference type="RefSeq" id="WP_188965435.1">
    <property type="nucleotide sequence ID" value="NZ_BMKW01000001.1"/>
</dbReference>
<evidence type="ECO:0000313" key="3">
    <source>
        <dbReference type="Proteomes" id="UP000661507"/>
    </source>
</evidence>
<accession>A0A917K8R4</accession>
<sequence>MPMPDAKRGAGQQGRHPLSAANRKRVLAGLMQRAEDGDAASAEALVRLSLSVEATAAKGPRHRGRTAKATSPRSE</sequence>
<dbReference type="EMBL" id="BMKW01000001">
    <property type="protein sequence ID" value="GGJ02249.1"/>
    <property type="molecule type" value="Genomic_DNA"/>
</dbReference>
<reference evidence="2" key="2">
    <citation type="submission" date="2020-09" db="EMBL/GenBank/DDBJ databases">
        <authorList>
            <person name="Sun Q."/>
            <person name="Zhou Y."/>
        </authorList>
    </citation>
    <scope>NUCLEOTIDE SEQUENCE</scope>
    <source>
        <strain evidence="2">CGMCC 1.3617</strain>
    </source>
</reference>
<dbReference type="Proteomes" id="UP000661507">
    <property type="component" value="Unassembled WGS sequence"/>
</dbReference>
<feature type="region of interest" description="Disordered" evidence="1">
    <location>
        <begin position="1"/>
        <end position="24"/>
    </location>
</feature>
<keyword evidence="3" id="KW-1185">Reference proteome</keyword>
<name>A0A917K8R4_9PROT</name>
<comment type="caution">
    <text evidence="2">The sequence shown here is derived from an EMBL/GenBank/DDBJ whole genome shotgun (WGS) entry which is preliminary data.</text>
</comment>
<dbReference type="AlphaFoldDB" id="A0A917K8R4"/>
<reference evidence="2" key="1">
    <citation type="journal article" date="2014" name="Int. J. Syst. Evol. Microbiol.">
        <title>Complete genome sequence of Corynebacterium casei LMG S-19264T (=DSM 44701T), isolated from a smear-ripened cheese.</title>
        <authorList>
            <consortium name="US DOE Joint Genome Institute (JGI-PGF)"/>
            <person name="Walter F."/>
            <person name="Albersmeier A."/>
            <person name="Kalinowski J."/>
            <person name="Ruckert C."/>
        </authorList>
    </citation>
    <scope>NUCLEOTIDE SEQUENCE</scope>
    <source>
        <strain evidence="2">CGMCC 1.3617</strain>
    </source>
</reference>